<reference evidence="1" key="1">
    <citation type="submission" date="2019-08" db="EMBL/GenBank/DDBJ databases">
        <authorList>
            <person name="Kucharzyk K."/>
            <person name="Murdoch R.W."/>
            <person name="Higgins S."/>
            <person name="Loffler F."/>
        </authorList>
    </citation>
    <scope>NUCLEOTIDE SEQUENCE</scope>
</reference>
<proteinExistence type="predicted"/>
<gene>
    <name evidence="1" type="ORF">SDC9_139591</name>
</gene>
<name>A0A645DSZ8_9ZZZZ</name>
<dbReference type="EMBL" id="VSSQ01039392">
    <property type="protein sequence ID" value="MPM92456.1"/>
    <property type="molecule type" value="Genomic_DNA"/>
</dbReference>
<organism evidence="1">
    <name type="scientific">bioreactor metagenome</name>
    <dbReference type="NCBI Taxonomy" id="1076179"/>
    <lineage>
        <taxon>unclassified sequences</taxon>
        <taxon>metagenomes</taxon>
        <taxon>ecological metagenomes</taxon>
    </lineage>
</organism>
<comment type="caution">
    <text evidence="1">The sequence shown here is derived from an EMBL/GenBank/DDBJ whole genome shotgun (WGS) entry which is preliminary data.</text>
</comment>
<protein>
    <submittedName>
        <fullName evidence="1">Uncharacterized protein</fullName>
    </submittedName>
</protein>
<dbReference type="AlphaFoldDB" id="A0A645DSZ8"/>
<evidence type="ECO:0000313" key="1">
    <source>
        <dbReference type="EMBL" id="MPM92456.1"/>
    </source>
</evidence>
<accession>A0A645DSZ8</accession>
<sequence>MYHSRFKGRHYEAGFQWGTRLYQHGLLIMDNHLIDLSPQRHAFSRQCLAVYEKWYPAVLAEIRGIADGQHADFEALCTFLLSMYCFTFTNKCTCLASARRIRFSSAATVIFWWNWSIGI</sequence>